<dbReference type="InterPro" id="IPR053545">
    <property type="entry name" value="Enoyl-CoA_hydratase-like"/>
</dbReference>
<sequence>MDTLTTRTEPLGGPGLTLHIDSGRPLAELTKAVDDACDWAANQEVPPTLALRLGATRAPVSARSPWPGRVGVQDVNRWERAVRRLERLEAVSIAVAEGGCQGAALDLLLATDYRIATPDLRLLLPVNEGHFWPGMAVHRLVNQIGAARTRQLVLWGHELSAESAHRMGLVDELTTEVDDTVRAAALLLGRTAGAEMAVRRQLLLEAATTEHEEALGSHLAACDRELRRLAPRDGSGSTGGNEAP</sequence>
<dbReference type="InterPro" id="IPR029045">
    <property type="entry name" value="ClpP/crotonase-like_dom_sf"/>
</dbReference>
<dbReference type="Pfam" id="PF00378">
    <property type="entry name" value="ECH_1"/>
    <property type="match status" value="1"/>
</dbReference>
<organism evidence="1 2">
    <name type="scientific">Streptomyces albireticuli</name>
    <dbReference type="NCBI Taxonomy" id="1940"/>
    <lineage>
        <taxon>Bacteria</taxon>
        <taxon>Bacillati</taxon>
        <taxon>Actinomycetota</taxon>
        <taxon>Actinomycetes</taxon>
        <taxon>Kitasatosporales</taxon>
        <taxon>Streptomycetaceae</taxon>
        <taxon>Streptomyces</taxon>
    </lineage>
</organism>
<dbReference type="GO" id="GO:0003824">
    <property type="term" value="F:catalytic activity"/>
    <property type="evidence" value="ECO:0007669"/>
    <property type="project" value="UniProtKB-ARBA"/>
</dbReference>
<name>A0A2A2D132_9ACTN</name>
<dbReference type="PANTHER" id="PTHR43459">
    <property type="entry name" value="ENOYL-COA HYDRATASE"/>
    <property type="match status" value="1"/>
</dbReference>
<dbReference type="EMBL" id="NSJV01000586">
    <property type="protein sequence ID" value="PAU45126.1"/>
    <property type="molecule type" value="Genomic_DNA"/>
</dbReference>
<dbReference type="PANTHER" id="PTHR43459:SF1">
    <property type="entry name" value="EG:BACN32G11.4 PROTEIN"/>
    <property type="match status" value="1"/>
</dbReference>
<reference evidence="1 2" key="1">
    <citation type="submission" date="2017-08" db="EMBL/GenBank/DDBJ databases">
        <title>Genome sequence of Streptomyces albireticuli NRRL B-1670.</title>
        <authorList>
            <person name="Graham D.E."/>
            <person name="Mahan K.M."/>
            <person name="Klingeman D.M."/>
            <person name="Hettich R.L."/>
            <person name="Parry R.J."/>
            <person name="Spain J.C."/>
        </authorList>
    </citation>
    <scope>NUCLEOTIDE SEQUENCE [LARGE SCALE GENOMIC DNA]</scope>
    <source>
        <strain evidence="1 2">NRRL B-1670</strain>
    </source>
</reference>
<evidence type="ECO:0000313" key="2">
    <source>
        <dbReference type="Proteomes" id="UP000218944"/>
    </source>
</evidence>
<dbReference type="RefSeq" id="WP_095584301.1">
    <property type="nucleotide sequence ID" value="NZ_JAJQQS010000014.1"/>
</dbReference>
<dbReference type="NCBIfam" id="NF042431">
    <property type="entry name" value="EnCoAhydt_DpgB"/>
    <property type="match status" value="1"/>
</dbReference>
<comment type="caution">
    <text evidence="1">The sequence shown here is derived from an EMBL/GenBank/DDBJ whole genome shotgun (WGS) entry which is preliminary data.</text>
</comment>
<dbReference type="CDD" id="cd06558">
    <property type="entry name" value="crotonase-like"/>
    <property type="match status" value="1"/>
</dbReference>
<evidence type="ECO:0000313" key="1">
    <source>
        <dbReference type="EMBL" id="PAU45126.1"/>
    </source>
</evidence>
<gene>
    <name evidence="1" type="ORF">CK936_31225</name>
</gene>
<dbReference type="InterPro" id="IPR001753">
    <property type="entry name" value="Enoyl-CoA_hydra/iso"/>
</dbReference>
<proteinExistence type="predicted"/>
<dbReference type="Proteomes" id="UP000218944">
    <property type="component" value="Unassembled WGS sequence"/>
</dbReference>
<accession>A0A2A2D132</accession>
<dbReference type="Gene3D" id="3.90.226.10">
    <property type="entry name" value="2-enoyl-CoA Hydratase, Chain A, domain 1"/>
    <property type="match status" value="1"/>
</dbReference>
<keyword evidence="2" id="KW-1185">Reference proteome</keyword>
<dbReference type="SUPFAM" id="SSF52096">
    <property type="entry name" value="ClpP/crotonase"/>
    <property type="match status" value="1"/>
</dbReference>
<dbReference type="AlphaFoldDB" id="A0A2A2D132"/>
<protein>
    <submittedName>
        <fullName evidence="1">Enoyl-CoA hydratase</fullName>
    </submittedName>
</protein>